<gene>
    <name evidence="1" type="ORF">GM612_05985</name>
</gene>
<comment type="caution">
    <text evidence="1">The sequence shown here is derived from an EMBL/GenBank/DDBJ whole genome shotgun (WGS) entry which is preliminary data.</text>
</comment>
<organism evidence="1 2">
    <name type="scientific">Secundilactobacillus folii</name>
    <dbReference type="NCBI Taxonomy" id="2678357"/>
    <lineage>
        <taxon>Bacteria</taxon>
        <taxon>Bacillati</taxon>
        <taxon>Bacillota</taxon>
        <taxon>Bacilli</taxon>
        <taxon>Lactobacillales</taxon>
        <taxon>Lactobacillaceae</taxon>
        <taxon>Secundilactobacillus</taxon>
    </lineage>
</organism>
<proteinExistence type="predicted"/>
<reference evidence="1 2" key="1">
    <citation type="submission" date="2019-11" db="EMBL/GenBank/DDBJ databases">
        <title>Lactobacillus sp. nov. CRM56-3, isolated from fermented tea leaves.</title>
        <authorList>
            <person name="Phuengjayaem S."/>
            <person name="Tanasupawat S."/>
        </authorList>
    </citation>
    <scope>NUCLEOTIDE SEQUENCE [LARGE SCALE GENOMIC DNA]</scope>
    <source>
        <strain evidence="1 2">CRM56-3</strain>
    </source>
</reference>
<dbReference type="EMBL" id="WNJO01000006">
    <property type="protein sequence ID" value="MTV82200.1"/>
    <property type="molecule type" value="Genomic_DNA"/>
</dbReference>
<dbReference type="AlphaFoldDB" id="A0A7X3C1W8"/>
<keyword evidence="2" id="KW-1185">Reference proteome</keyword>
<dbReference type="RefSeq" id="WP_155431480.1">
    <property type="nucleotide sequence ID" value="NZ_WNJO01000006.1"/>
</dbReference>
<sequence>MKNEINQGEYCVNKLGQILMNRNISIKKFSCYTGLSVAAISRIVNNPHLDILKSTAHAISVGLQLKENEWFIWETDYNYNSSWLDTDNLSVLDSAMKKLGVKLAYQVYSNNRSMNVWTKYEGNRKLFIDGNFKVFTNGLPEMVLNGFDVITYQGAVTVEEFANFYASSLSAVVTFAQKIGISKIKYYTSNFSSKNRFLDGLVDPNEKLFEKKLRRLNKAAAERIGFRQVDLDDSIRIKSYVKVL</sequence>
<evidence type="ECO:0000313" key="1">
    <source>
        <dbReference type="EMBL" id="MTV82200.1"/>
    </source>
</evidence>
<evidence type="ECO:0000313" key="2">
    <source>
        <dbReference type="Proteomes" id="UP000466388"/>
    </source>
</evidence>
<protein>
    <submittedName>
        <fullName evidence="1">Uncharacterized protein</fullName>
    </submittedName>
</protein>
<accession>A0A7X3C1W8</accession>
<dbReference type="Proteomes" id="UP000466388">
    <property type="component" value="Unassembled WGS sequence"/>
</dbReference>
<name>A0A7X3C1W8_9LACO</name>